<evidence type="ECO:0008006" key="3">
    <source>
        <dbReference type="Google" id="ProtNLM"/>
    </source>
</evidence>
<dbReference type="EMBL" id="JAYMGW010000006">
    <property type="protein sequence ID" value="MEC4265449.1"/>
    <property type="molecule type" value="Genomic_DNA"/>
</dbReference>
<proteinExistence type="predicted"/>
<keyword evidence="2" id="KW-1185">Reference proteome</keyword>
<gene>
    <name evidence="1" type="ORF">VOP03_08840</name>
</gene>
<comment type="caution">
    <text evidence="1">The sequence shown here is derived from an EMBL/GenBank/DDBJ whole genome shotgun (WGS) entry which is preliminary data.</text>
</comment>
<protein>
    <recommendedName>
        <fullName evidence="3">Apea-like HEPN domain-containing protein</fullName>
    </recommendedName>
</protein>
<name>A0ABU6IR07_9FLAO</name>
<sequence length="406" mass="47044">MNQREIANTINELIDISVKNERFVNDSKLPSKSFGIGEGNVSFIGFDEVSKYQTGLEHLYQQNQEVEQTISLKKFESSLIDLIRTLRDSSSKCEYKDFKNLTAKLLEPENQESEILYELFGCEMQSDNLELGDFTLYNFPKAENLLIKKYPPLQYREIYFNRRKSDILLGVKVKARENNKSVELADELVETFENVMNYMIADLSHQRSVGIFNFRGWKITRRVICNNSSMGFHGSNDISLPVKIEDPFFQDDSQGNDKIWQLITKSNKSEIEKRLLQAIEWIGKGVYDKDKSKSLVQLVFAIEGMLQHDHKTLITPSIVSQLSDWLAFIIHDDATKRRQIAKYFKQTYRKRSAIVHGGDKAIDIKDVQIALQISKLMVIAFLTTDPFNKMKTVQKLNEYITELKFK</sequence>
<accession>A0ABU6IR07</accession>
<evidence type="ECO:0000313" key="1">
    <source>
        <dbReference type="EMBL" id="MEC4265449.1"/>
    </source>
</evidence>
<evidence type="ECO:0000313" key="2">
    <source>
        <dbReference type="Proteomes" id="UP001355298"/>
    </source>
</evidence>
<organism evidence="1 2">
    <name type="scientific">Flagellimonas halotolerans</name>
    <dbReference type="NCBI Taxonomy" id="3112164"/>
    <lineage>
        <taxon>Bacteria</taxon>
        <taxon>Pseudomonadati</taxon>
        <taxon>Bacteroidota</taxon>
        <taxon>Flavobacteriia</taxon>
        <taxon>Flavobacteriales</taxon>
        <taxon>Flavobacteriaceae</taxon>
        <taxon>Flagellimonas</taxon>
    </lineage>
</organism>
<dbReference type="Proteomes" id="UP001355298">
    <property type="component" value="Unassembled WGS sequence"/>
</dbReference>
<reference evidence="1 2" key="1">
    <citation type="submission" date="2024-01" db="EMBL/GenBank/DDBJ databases">
        <title>The strains designed SYSU M86414 and SYSU M84420 isolated from the marine sediment in San Sha City (Hainan Province, China).</title>
        <authorList>
            <person name="Guo D."/>
        </authorList>
    </citation>
    <scope>NUCLEOTIDE SEQUENCE [LARGE SCALE GENOMIC DNA]</scope>
    <source>
        <strain evidence="1 2">SYSU M84420</strain>
    </source>
</reference>
<dbReference type="RefSeq" id="WP_326278475.1">
    <property type="nucleotide sequence ID" value="NZ_JAYKYV010000006.1"/>
</dbReference>